<dbReference type="SUPFAM" id="SSF50475">
    <property type="entry name" value="FMN-binding split barrel"/>
    <property type="match status" value="1"/>
</dbReference>
<evidence type="ECO:0000313" key="3">
    <source>
        <dbReference type="Proteomes" id="UP000526083"/>
    </source>
</evidence>
<keyword evidence="3" id="KW-1185">Reference proteome</keyword>
<dbReference type="InterPro" id="IPR052917">
    <property type="entry name" value="Stress-Dev_Protein"/>
</dbReference>
<name>A0A7W3PM49_9MICO</name>
<dbReference type="RefSeq" id="WP_243845255.1">
    <property type="nucleotide sequence ID" value="NZ_JAAOZB010000001.1"/>
</dbReference>
<comment type="caution">
    <text evidence="2">The sequence shown here is derived from an EMBL/GenBank/DDBJ whole genome shotgun (WGS) entry which is preliminary data.</text>
</comment>
<gene>
    <name evidence="2" type="ORF">FHX48_001931</name>
</gene>
<organism evidence="2 3">
    <name type="scientific">Microbacterium halimionae</name>
    <dbReference type="NCBI Taxonomy" id="1526413"/>
    <lineage>
        <taxon>Bacteria</taxon>
        <taxon>Bacillati</taxon>
        <taxon>Actinomycetota</taxon>
        <taxon>Actinomycetes</taxon>
        <taxon>Micrococcales</taxon>
        <taxon>Microbacteriaceae</taxon>
        <taxon>Microbacterium</taxon>
    </lineage>
</organism>
<dbReference type="Pfam" id="PF16242">
    <property type="entry name" value="Pyrid_ox_like"/>
    <property type="match status" value="1"/>
</dbReference>
<sequence length="153" mass="16512">MSDDQKTLAKLIDGFRFAMLTSVQADGSLVAHPLTVQESEFDGDLWFIVAKDSPVASHLHINSQAGVSLSSKDTWVSLTGTATLVDDDAKLKELWTSSTEAWFPGGPEDPNITLLKFNAEGAEYWTSEGSSIVRAAKLLAGTRPDGTNEKVEL</sequence>
<protein>
    <submittedName>
        <fullName evidence="2">General stress protein 26</fullName>
    </submittedName>
</protein>
<proteinExistence type="predicted"/>
<dbReference type="EMBL" id="JACGWY010000003">
    <property type="protein sequence ID" value="MBA8816838.1"/>
    <property type="molecule type" value="Genomic_DNA"/>
</dbReference>
<dbReference type="InterPro" id="IPR038725">
    <property type="entry name" value="YdaG_split_barrel_FMN-bd"/>
</dbReference>
<evidence type="ECO:0000313" key="2">
    <source>
        <dbReference type="EMBL" id="MBA8816838.1"/>
    </source>
</evidence>
<dbReference type="PANTHER" id="PTHR34818:SF1">
    <property type="entry name" value="PROTEIN BLI-3"/>
    <property type="match status" value="1"/>
</dbReference>
<dbReference type="Proteomes" id="UP000526083">
    <property type="component" value="Unassembled WGS sequence"/>
</dbReference>
<dbReference type="Gene3D" id="2.30.110.10">
    <property type="entry name" value="Electron Transport, Fmn-binding Protein, Chain A"/>
    <property type="match status" value="1"/>
</dbReference>
<dbReference type="PANTHER" id="PTHR34818">
    <property type="entry name" value="PROTEIN BLI-3"/>
    <property type="match status" value="1"/>
</dbReference>
<dbReference type="AlphaFoldDB" id="A0A7W3PM49"/>
<evidence type="ECO:0000259" key="1">
    <source>
        <dbReference type="Pfam" id="PF16242"/>
    </source>
</evidence>
<dbReference type="InterPro" id="IPR012349">
    <property type="entry name" value="Split_barrel_FMN-bd"/>
</dbReference>
<feature type="domain" description="General stress protein FMN-binding split barrel" evidence="1">
    <location>
        <begin position="3"/>
        <end position="139"/>
    </location>
</feature>
<reference evidence="2 3" key="1">
    <citation type="submission" date="2020-07" db="EMBL/GenBank/DDBJ databases">
        <title>Sequencing the genomes of 1000 actinobacteria strains.</title>
        <authorList>
            <person name="Klenk H.-P."/>
        </authorList>
    </citation>
    <scope>NUCLEOTIDE SEQUENCE [LARGE SCALE GENOMIC DNA]</scope>
    <source>
        <strain evidence="2 3">DSM 27576</strain>
    </source>
</reference>
<accession>A0A7W3PM49</accession>